<accession>A0A1R4IHY7</accession>
<dbReference type="Proteomes" id="UP000196778">
    <property type="component" value="Unassembled WGS sequence"/>
</dbReference>
<evidence type="ECO:0000256" key="4">
    <source>
        <dbReference type="ARBA" id="ARBA00023163"/>
    </source>
</evidence>
<dbReference type="SUPFAM" id="SSF46785">
    <property type="entry name" value="Winged helix' DNA-binding domain"/>
    <property type="match status" value="1"/>
</dbReference>
<evidence type="ECO:0000259" key="5">
    <source>
        <dbReference type="PROSITE" id="PS50931"/>
    </source>
</evidence>
<dbReference type="InterPro" id="IPR036388">
    <property type="entry name" value="WH-like_DNA-bd_sf"/>
</dbReference>
<dbReference type="InterPro" id="IPR036390">
    <property type="entry name" value="WH_DNA-bd_sf"/>
</dbReference>
<dbReference type="Pfam" id="PF03466">
    <property type="entry name" value="LysR_substrate"/>
    <property type="match status" value="1"/>
</dbReference>
<dbReference type="Gene3D" id="3.40.190.10">
    <property type="entry name" value="Periplasmic binding protein-like II"/>
    <property type="match status" value="2"/>
</dbReference>
<organism evidence="6 7">
    <name type="scientific">Mycetocola reblochoni REB411</name>
    <dbReference type="NCBI Taxonomy" id="1255698"/>
    <lineage>
        <taxon>Bacteria</taxon>
        <taxon>Bacillati</taxon>
        <taxon>Actinomycetota</taxon>
        <taxon>Actinomycetes</taxon>
        <taxon>Micrococcales</taxon>
        <taxon>Microbacteriaceae</taxon>
        <taxon>Mycetocola</taxon>
    </lineage>
</organism>
<dbReference type="InterPro" id="IPR000847">
    <property type="entry name" value="LysR_HTH_N"/>
</dbReference>
<reference evidence="7" key="1">
    <citation type="submission" date="2017-02" db="EMBL/GenBank/DDBJ databases">
        <authorList>
            <person name="Dridi B."/>
        </authorList>
    </citation>
    <scope>NUCLEOTIDE SEQUENCE [LARGE SCALE GENOMIC DNA]</scope>
    <source>
        <strain evidence="7">EB411</strain>
    </source>
</reference>
<sequence>MLDVRRLRLLRELSIRGTIAGVAQALAYSPSAVSQQLALLERESGATLLRRSGRNVLLTPEAERLVAHTTRILTVLEEAESELSSSDGATSGTVRIAAFQSALLTIVPTALAAMRRNHPDVRVEVVHREPGAALAETWAREVDLVIAEEYPAHSAPHHDGLIRDELTEDRIHLAVPEGAAIASVADAAELPWTMEPAGTASRHFAEQLCRRAGFEPDVRYVTADLHAQLGLIASGAAVGLLPGLIWSASTAPVARVPIDGENTRRLFTAHRRGSHGNQALAAVRAELGAAVRGEPELPPVG</sequence>
<dbReference type="PANTHER" id="PTHR30419:SF8">
    <property type="entry name" value="NITROGEN ASSIMILATION TRANSCRIPTIONAL ACTIVATOR-RELATED"/>
    <property type="match status" value="1"/>
</dbReference>
<dbReference type="InterPro" id="IPR005119">
    <property type="entry name" value="LysR_subst-bd"/>
</dbReference>
<gene>
    <name evidence="6" type="ORF">FM119_01880</name>
</gene>
<keyword evidence="7" id="KW-1185">Reference proteome</keyword>
<evidence type="ECO:0000313" key="7">
    <source>
        <dbReference type="Proteomes" id="UP000196778"/>
    </source>
</evidence>
<dbReference type="InterPro" id="IPR050950">
    <property type="entry name" value="HTH-type_LysR_regulators"/>
</dbReference>
<dbReference type="GO" id="GO:0005829">
    <property type="term" value="C:cytosol"/>
    <property type="evidence" value="ECO:0007669"/>
    <property type="project" value="TreeGrafter"/>
</dbReference>
<evidence type="ECO:0000313" key="6">
    <source>
        <dbReference type="EMBL" id="SJN19401.1"/>
    </source>
</evidence>
<evidence type="ECO:0000256" key="2">
    <source>
        <dbReference type="ARBA" id="ARBA00023015"/>
    </source>
</evidence>
<dbReference type="PROSITE" id="PS50931">
    <property type="entry name" value="HTH_LYSR"/>
    <property type="match status" value="1"/>
</dbReference>
<comment type="similarity">
    <text evidence="1">Belongs to the LysR transcriptional regulatory family.</text>
</comment>
<dbReference type="Pfam" id="PF00126">
    <property type="entry name" value="HTH_1"/>
    <property type="match status" value="1"/>
</dbReference>
<feature type="domain" description="HTH lysR-type" evidence="5">
    <location>
        <begin position="2"/>
        <end position="59"/>
    </location>
</feature>
<dbReference type="Gene3D" id="1.10.10.10">
    <property type="entry name" value="Winged helix-like DNA-binding domain superfamily/Winged helix DNA-binding domain"/>
    <property type="match status" value="1"/>
</dbReference>
<dbReference type="RefSeq" id="WP_087135998.1">
    <property type="nucleotide sequence ID" value="NZ_FUKR01000010.1"/>
</dbReference>
<keyword evidence="4" id="KW-0804">Transcription</keyword>
<dbReference type="SUPFAM" id="SSF53850">
    <property type="entry name" value="Periplasmic binding protein-like II"/>
    <property type="match status" value="1"/>
</dbReference>
<evidence type="ECO:0000256" key="1">
    <source>
        <dbReference type="ARBA" id="ARBA00009437"/>
    </source>
</evidence>
<proteinExistence type="inferred from homology"/>
<dbReference type="OrthoDB" id="3673085at2"/>
<keyword evidence="3" id="KW-0238">DNA-binding</keyword>
<dbReference type="EMBL" id="FUKR01000010">
    <property type="protein sequence ID" value="SJN19401.1"/>
    <property type="molecule type" value="Genomic_DNA"/>
</dbReference>
<evidence type="ECO:0000256" key="3">
    <source>
        <dbReference type="ARBA" id="ARBA00023125"/>
    </source>
</evidence>
<dbReference type="PANTHER" id="PTHR30419">
    <property type="entry name" value="HTH-TYPE TRANSCRIPTIONAL REGULATOR YBHD"/>
    <property type="match status" value="1"/>
</dbReference>
<keyword evidence="2" id="KW-0805">Transcription regulation</keyword>
<dbReference type="GO" id="GO:0003700">
    <property type="term" value="F:DNA-binding transcription factor activity"/>
    <property type="evidence" value="ECO:0007669"/>
    <property type="project" value="InterPro"/>
</dbReference>
<dbReference type="GO" id="GO:0003677">
    <property type="term" value="F:DNA binding"/>
    <property type="evidence" value="ECO:0007669"/>
    <property type="project" value="UniProtKB-KW"/>
</dbReference>
<protein>
    <submittedName>
        <fullName evidence="6">Putative LysR-family transcriptional regulator</fullName>
    </submittedName>
</protein>
<dbReference type="AlphaFoldDB" id="A0A1R4IHY7"/>
<name>A0A1R4IHY7_9MICO</name>